<evidence type="ECO:0000256" key="2">
    <source>
        <dbReference type="ARBA" id="ARBA00005642"/>
    </source>
</evidence>
<evidence type="ECO:0000256" key="4">
    <source>
        <dbReference type="ARBA" id="ARBA00023235"/>
    </source>
</evidence>
<dbReference type="Gene3D" id="3.30.2350.10">
    <property type="entry name" value="Pseudouridine synthase"/>
    <property type="match status" value="1"/>
</dbReference>
<organism evidence="9 10">
    <name type="scientific">Oleiagrimonas citrea</name>
    <dbReference type="NCBI Taxonomy" id="1665687"/>
    <lineage>
        <taxon>Bacteria</taxon>
        <taxon>Pseudomonadati</taxon>
        <taxon>Pseudomonadota</taxon>
        <taxon>Gammaproteobacteria</taxon>
        <taxon>Lysobacterales</taxon>
        <taxon>Rhodanobacteraceae</taxon>
        <taxon>Oleiagrimonas</taxon>
    </lineage>
</organism>
<dbReference type="EC" id="5.4.99.25" evidence="5"/>
<dbReference type="InterPro" id="IPR014780">
    <property type="entry name" value="tRNA_psdUridine_synth_TruB"/>
</dbReference>
<feature type="domain" description="tRNA pseudouridylate synthase B C-terminal" evidence="8">
    <location>
        <begin position="185"/>
        <end position="245"/>
    </location>
</feature>
<comment type="caution">
    <text evidence="9">The sequence shown here is derived from an EMBL/GenBank/DDBJ whole genome shotgun (WGS) entry which is preliminary data.</text>
</comment>
<evidence type="ECO:0000256" key="1">
    <source>
        <dbReference type="ARBA" id="ARBA00000385"/>
    </source>
</evidence>
<dbReference type="Gene3D" id="2.30.130.10">
    <property type="entry name" value="PUA domain"/>
    <property type="match status" value="1"/>
</dbReference>
<evidence type="ECO:0000259" key="7">
    <source>
        <dbReference type="Pfam" id="PF09142"/>
    </source>
</evidence>
<dbReference type="PANTHER" id="PTHR13767:SF2">
    <property type="entry name" value="PSEUDOURIDYLATE SYNTHASE TRUB1"/>
    <property type="match status" value="1"/>
</dbReference>
<feature type="domain" description="tRNA pseudouridine synthase II TruB subfamily 2 C-terminal" evidence="7">
    <location>
        <begin position="249"/>
        <end position="294"/>
    </location>
</feature>
<comment type="similarity">
    <text evidence="2 5">Belongs to the pseudouridine synthase TruB family. Type 1 subfamily.</text>
</comment>
<dbReference type="EMBL" id="JAAZQD010000001">
    <property type="protein sequence ID" value="NKZ37474.1"/>
    <property type="molecule type" value="Genomic_DNA"/>
</dbReference>
<evidence type="ECO:0000313" key="10">
    <source>
        <dbReference type="Proteomes" id="UP000541636"/>
    </source>
</evidence>
<evidence type="ECO:0000256" key="3">
    <source>
        <dbReference type="ARBA" id="ARBA00022694"/>
    </source>
</evidence>
<evidence type="ECO:0000256" key="5">
    <source>
        <dbReference type="HAMAP-Rule" id="MF_01080"/>
    </source>
</evidence>
<dbReference type="SUPFAM" id="SSF55120">
    <property type="entry name" value="Pseudouridine synthase"/>
    <property type="match status" value="1"/>
</dbReference>
<dbReference type="Pfam" id="PF16198">
    <property type="entry name" value="TruB_C_2"/>
    <property type="match status" value="1"/>
</dbReference>
<dbReference type="Pfam" id="PF01509">
    <property type="entry name" value="TruB_N"/>
    <property type="match status" value="1"/>
</dbReference>
<keyword evidence="3 5" id="KW-0819">tRNA processing</keyword>
<evidence type="ECO:0000259" key="6">
    <source>
        <dbReference type="Pfam" id="PF01509"/>
    </source>
</evidence>
<reference evidence="9 10" key="1">
    <citation type="journal article" date="2017" name="Int. J. Syst. Evol. Microbiol.">
        <title>Oleiagrimonas citrea sp. nov., a marine bacterium isolated from tidal flat sediment and emended description of the genus Oleiagrimonas Fang et al. 2015 and Oleiagrimonas soli.</title>
        <authorList>
            <person name="Yang S.H."/>
            <person name="Seo H.S."/>
            <person name="Seong C.N."/>
            <person name="Kwon K.K."/>
        </authorList>
    </citation>
    <scope>NUCLEOTIDE SEQUENCE [LARGE SCALE GENOMIC DNA]</scope>
    <source>
        <strain evidence="9 10">MEBiC09124</strain>
    </source>
</reference>
<sequence>MPVNHTRRRPRRAVHGIVLLDKPLGLSSNKALQVVRGIFGAAKAGHTGSLDPLATGLLPICLGEATKVAGLLLGSRKAYEAECQLGVATNTDDGEGEIIARHAVPSLDDVALREHLDAFVGRIAQVPPAYSALKRDGVPMYVRARRGEAVELDAREVEIHRIDLLHREDDRLRLYVECGSGTYIRSLARDLGERIGCGAYLCGLRRTWVDPFRQPQMWTLDALREKAEQGQQALDACLLPLDAGLEHLPRLDLDASQGTAMGHGQAVHLASVGPGLYRAYAADGRLLALAEMGQNGALQVKRGFNLPQIAE</sequence>
<keyword evidence="10" id="KW-1185">Reference proteome</keyword>
<dbReference type="GO" id="GO:0031119">
    <property type="term" value="P:tRNA pseudouridine synthesis"/>
    <property type="evidence" value="ECO:0007669"/>
    <property type="project" value="UniProtKB-UniRule"/>
</dbReference>
<dbReference type="InterPro" id="IPR020103">
    <property type="entry name" value="PsdUridine_synth_cat_dom_sf"/>
</dbReference>
<dbReference type="InterPro" id="IPR015225">
    <property type="entry name" value="tRNA_psdUridine_synth_fam2_C"/>
</dbReference>
<proteinExistence type="inferred from homology"/>
<dbReference type="GO" id="GO:1990481">
    <property type="term" value="P:mRNA pseudouridine synthesis"/>
    <property type="evidence" value="ECO:0007669"/>
    <property type="project" value="TreeGrafter"/>
</dbReference>
<keyword evidence="4 5" id="KW-0413">Isomerase</keyword>
<dbReference type="GO" id="GO:0003723">
    <property type="term" value="F:RNA binding"/>
    <property type="evidence" value="ECO:0007669"/>
    <property type="project" value="InterPro"/>
</dbReference>
<dbReference type="GO" id="GO:0160148">
    <property type="term" value="F:tRNA pseudouridine(55) synthase activity"/>
    <property type="evidence" value="ECO:0007669"/>
    <property type="project" value="UniProtKB-EC"/>
</dbReference>
<dbReference type="Pfam" id="PF09142">
    <property type="entry name" value="TruB_C"/>
    <property type="match status" value="1"/>
</dbReference>
<dbReference type="PANTHER" id="PTHR13767">
    <property type="entry name" value="TRNA-PSEUDOURIDINE SYNTHASE"/>
    <property type="match status" value="1"/>
</dbReference>
<dbReference type="InterPro" id="IPR002501">
    <property type="entry name" value="PsdUridine_synth_N"/>
</dbReference>
<comment type="function">
    <text evidence="5">Responsible for synthesis of pseudouridine from uracil-55 in the psi GC loop of transfer RNAs.</text>
</comment>
<gene>
    <name evidence="5 9" type="primary">truB</name>
    <name evidence="9" type="ORF">HF690_00725</name>
</gene>
<dbReference type="InterPro" id="IPR032819">
    <property type="entry name" value="TruB_C"/>
</dbReference>
<dbReference type="CDD" id="cd21152">
    <property type="entry name" value="PUA_TruB_bacterial"/>
    <property type="match status" value="1"/>
</dbReference>
<feature type="active site" description="Nucleophile" evidence="5">
    <location>
        <position position="51"/>
    </location>
</feature>
<feature type="domain" description="Pseudouridine synthase II N-terminal" evidence="6">
    <location>
        <begin position="36"/>
        <end position="184"/>
    </location>
</feature>
<evidence type="ECO:0000313" key="9">
    <source>
        <dbReference type="EMBL" id="NKZ37474.1"/>
    </source>
</evidence>
<dbReference type="CDD" id="cd02573">
    <property type="entry name" value="PseudoU_synth_EcTruB"/>
    <property type="match status" value="1"/>
</dbReference>
<dbReference type="AlphaFoldDB" id="A0A846ZDY2"/>
<evidence type="ECO:0000259" key="8">
    <source>
        <dbReference type="Pfam" id="PF16198"/>
    </source>
</evidence>
<accession>A0A846ZDY2</accession>
<protein>
    <recommendedName>
        <fullName evidence="5">tRNA pseudouridine synthase B</fullName>
        <ecNumber evidence="5">5.4.99.25</ecNumber>
    </recommendedName>
    <alternativeName>
        <fullName evidence="5">tRNA pseudouridine(55) synthase</fullName>
        <shortName evidence="5">Psi55 synthase</shortName>
    </alternativeName>
    <alternativeName>
        <fullName evidence="5">tRNA pseudouridylate synthase</fullName>
    </alternativeName>
    <alternativeName>
        <fullName evidence="5">tRNA-uridine isomerase</fullName>
    </alternativeName>
</protein>
<dbReference type="Proteomes" id="UP000541636">
    <property type="component" value="Unassembled WGS sequence"/>
</dbReference>
<comment type="catalytic activity">
    <reaction evidence="1 5">
        <text>uridine(55) in tRNA = pseudouridine(55) in tRNA</text>
        <dbReference type="Rhea" id="RHEA:42532"/>
        <dbReference type="Rhea" id="RHEA-COMP:10101"/>
        <dbReference type="Rhea" id="RHEA-COMP:10102"/>
        <dbReference type="ChEBI" id="CHEBI:65314"/>
        <dbReference type="ChEBI" id="CHEBI:65315"/>
        <dbReference type="EC" id="5.4.99.25"/>
    </reaction>
</comment>
<name>A0A846ZDY2_9GAMM</name>
<dbReference type="InterPro" id="IPR036974">
    <property type="entry name" value="PUA_sf"/>
</dbReference>
<dbReference type="HAMAP" id="MF_01080">
    <property type="entry name" value="TruB_bact"/>
    <property type="match status" value="1"/>
</dbReference>
<dbReference type="NCBIfam" id="TIGR00431">
    <property type="entry name" value="TruB"/>
    <property type="match status" value="1"/>
</dbReference>
<dbReference type="RefSeq" id="WP_168608110.1">
    <property type="nucleotide sequence ID" value="NZ_JAAZQD010000001.1"/>
</dbReference>